<dbReference type="RefSeq" id="WP_092406050.1">
    <property type="nucleotide sequence ID" value="NZ_FOVF01000006.1"/>
</dbReference>
<protein>
    <submittedName>
        <fullName evidence="2">NACHT domain-containing protein</fullName>
    </submittedName>
</protein>
<gene>
    <name evidence="2" type="ORF">SAMN05216289_1062</name>
</gene>
<dbReference type="PROSITE" id="PS50837">
    <property type="entry name" value="NACHT"/>
    <property type="match status" value="1"/>
</dbReference>
<dbReference type="InterPro" id="IPR027417">
    <property type="entry name" value="P-loop_NTPase"/>
</dbReference>
<dbReference type="Gene3D" id="2.160.20.80">
    <property type="entry name" value="E3 ubiquitin-protein ligase SopA"/>
    <property type="match status" value="1"/>
</dbReference>
<evidence type="ECO:0000313" key="3">
    <source>
        <dbReference type="Proteomes" id="UP000198575"/>
    </source>
</evidence>
<dbReference type="OrthoDB" id="6660653at2"/>
<keyword evidence="3" id="KW-1185">Reference proteome</keyword>
<dbReference type="Pfam" id="PF05729">
    <property type="entry name" value="NACHT"/>
    <property type="match status" value="1"/>
</dbReference>
<name>A0A1I4WRT0_9GAMM</name>
<dbReference type="Gene3D" id="3.40.50.300">
    <property type="entry name" value="P-loop containing nucleotide triphosphate hydrolases"/>
    <property type="match status" value="1"/>
</dbReference>
<dbReference type="SUPFAM" id="SSF52540">
    <property type="entry name" value="P-loop containing nucleoside triphosphate hydrolases"/>
    <property type="match status" value="1"/>
</dbReference>
<dbReference type="Proteomes" id="UP000198575">
    <property type="component" value="Unassembled WGS sequence"/>
</dbReference>
<dbReference type="SUPFAM" id="SSF141571">
    <property type="entry name" value="Pentapeptide repeat-like"/>
    <property type="match status" value="1"/>
</dbReference>
<feature type="domain" description="NACHT" evidence="1">
    <location>
        <begin position="159"/>
        <end position="252"/>
    </location>
</feature>
<dbReference type="InterPro" id="IPR007111">
    <property type="entry name" value="NACHT_NTPase"/>
</dbReference>
<evidence type="ECO:0000313" key="2">
    <source>
        <dbReference type="EMBL" id="SFN16521.1"/>
    </source>
</evidence>
<reference evidence="2 3" key="1">
    <citation type="submission" date="2016-10" db="EMBL/GenBank/DDBJ databases">
        <authorList>
            <person name="de Groot N.N."/>
        </authorList>
    </citation>
    <scope>NUCLEOTIDE SEQUENCE [LARGE SCALE GENOMIC DNA]</scope>
    <source>
        <strain evidence="2 3">CGMCC 1.7659</strain>
    </source>
</reference>
<accession>A0A1I4WRT0</accession>
<dbReference type="EMBL" id="FOVF01000006">
    <property type="protein sequence ID" value="SFN16521.1"/>
    <property type="molecule type" value="Genomic_DNA"/>
</dbReference>
<sequence>MAAPFSSNDLVILGYDEIMPIQVGSDAIAYSGKVKAGIVESEHTFVYFKSDATKEAIIRVAKLLQKNDQQYVLKSRSGPADALIKAAFGRDAKIYLIEELLWTKVNELFKSYAQNIANSIPHEPNFIAPRGEGVQPKDRLDDYLVEHFTKRDQEGDKKRLVVLKANAGVGKTTLCRQLVTRFAKRIASTRVVPVYVEAAYWGGRVTSSSGLWDIIQLSLQNYDSGSGIGRSLFEAALRRGFILFIFDGFDELCSSPRSSISAADTIGGIKEWVADGEARIILTTRTPYWDIEVGEDPEEVYSLNLLPFNPQQAKEYMRKVFEHDQQGFESASNLYSDVIAFAKQPGNLGGARAQFWTLPIAVSMVCDAVKSGVSRSDWTSQSLEGLMIAICERESKRQNLSISGVRQLDVFQEISLLSSSSDVLAFERDDLQAAGVSEVDASKFSSHPFVRKVGDGQYSFAYDFLAPFLRALAIRRATLESATPIRQSVLEAMRAEENGKGFLIEHTSRMLEGESMDKVYELLARIPAIDKSSRSFVFHLLQRLADVQVDVVNGSDRARVAVKALAEPPGSEIVRGARFTGVLERLCLTGIEFVDCEFLDVSFRGIEFEGCVFRSCRFDGEVIFLTKQDAESFSGATLGNDCELRGGARLSLESLLIGDKVERSELIKDLLEVGLSKFWHNGKFKSAIRKADWKKGALGRSRNSDVLLSVLRRSKLVDETTISGVQEGGWLFNRDAIGDLQNFMDHRRLSGLVLTAFNELEKSI</sequence>
<dbReference type="AlphaFoldDB" id="A0A1I4WRT0"/>
<organism evidence="2 3">
    <name type="scientific">Dokdonella immobilis</name>
    <dbReference type="NCBI Taxonomy" id="578942"/>
    <lineage>
        <taxon>Bacteria</taxon>
        <taxon>Pseudomonadati</taxon>
        <taxon>Pseudomonadota</taxon>
        <taxon>Gammaproteobacteria</taxon>
        <taxon>Lysobacterales</taxon>
        <taxon>Rhodanobacteraceae</taxon>
        <taxon>Dokdonella</taxon>
    </lineage>
</organism>
<evidence type="ECO:0000259" key="1">
    <source>
        <dbReference type="PROSITE" id="PS50837"/>
    </source>
</evidence>
<proteinExistence type="predicted"/>